<gene>
    <name evidence="3" type="ORF">RN605_05190</name>
    <name evidence="2" type="ORF">RN608_11890</name>
</gene>
<accession>A0AA96J7T5</accession>
<dbReference type="KEGG" id="fcj:RN605_05190"/>
<dbReference type="InterPro" id="IPR007076">
    <property type="entry name" value="TfoX_N"/>
</dbReference>
<evidence type="ECO:0000313" key="2">
    <source>
        <dbReference type="EMBL" id="WNM18704.1"/>
    </source>
</evidence>
<dbReference type="Pfam" id="PF04993">
    <property type="entry name" value="TfoX_N"/>
    <property type="match status" value="1"/>
</dbReference>
<reference evidence="2 4" key="1">
    <citation type="submission" date="2023-09" db="EMBL/GenBank/DDBJ databases">
        <title>Flavobacterium sp. a novel bacteria isolate from Pepper rhizosphere.</title>
        <authorList>
            <person name="Peng Y."/>
            <person name="Lee J."/>
        </authorList>
    </citation>
    <scope>NUCLEOTIDE SEQUENCE</scope>
    <source>
        <strain evidence="2">PMR2A8</strain>
        <strain evidence="3 4">PMTSA4</strain>
    </source>
</reference>
<sequence length="119" mass="14041">MAYNEDTVQRIREYFQKKKVDFYEKKMFAGVCFMVDDKMCCGSHIDKKTNQDFLLCRIAPEDYVNALEQENVIPMDFTGKPMKGYIFVTEDGHKTTKELVYWLDLCLKFNPLAKSSKKR</sequence>
<dbReference type="EMBL" id="CP134890">
    <property type="protein sequence ID" value="WNM22755.1"/>
    <property type="molecule type" value="Genomic_DNA"/>
</dbReference>
<proteinExistence type="predicted"/>
<keyword evidence="4" id="KW-1185">Reference proteome</keyword>
<evidence type="ECO:0000313" key="3">
    <source>
        <dbReference type="EMBL" id="WNM22755.1"/>
    </source>
</evidence>
<feature type="domain" description="TfoX N-terminal" evidence="1">
    <location>
        <begin position="22"/>
        <end position="108"/>
    </location>
</feature>
<name>A0AA96J7T5_9FLAO</name>
<dbReference type="RefSeq" id="WP_313322828.1">
    <property type="nucleotide sequence ID" value="NZ_CP134878.1"/>
</dbReference>
<dbReference type="AlphaFoldDB" id="A0AA96J7T5"/>
<protein>
    <submittedName>
        <fullName evidence="2">TfoX/Sxy family protein</fullName>
    </submittedName>
</protein>
<evidence type="ECO:0000259" key="1">
    <source>
        <dbReference type="Pfam" id="PF04993"/>
    </source>
</evidence>
<dbReference type="EMBL" id="CP134878">
    <property type="protein sequence ID" value="WNM18704.1"/>
    <property type="molecule type" value="Genomic_DNA"/>
</dbReference>
<dbReference type="SUPFAM" id="SSF159894">
    <property type="entry name" value="YgaC/TfoX-N like"/>
    <property type="match status" value="1"/>
</dbReference>
<evidence type="ECO:0000313" key="4">
    <source>
        <dbReference type="Proteomes" id="UP001304515"/>
    </source>
</evidence>
<accession>A0AA96J5W9</accession>
<organism evidence="2">
    <name type="scientific">Flavobacterium capsici</name>
    <dbReference type="NCBI Taxonomy" id="3075618"/>
    <lineage>
        <taxon>Bacteria</taxon>
        <taxon>Pseudomonadati</taxon>
        <taxon>Bacteroidota</taxon>
        <taxon>Flavobacteriia</taxon>
        <taxon>Flavobacteriales</taxon>
        <taxon>Flavobacteriaceae</taxon>
        <taxon>Flavobacterium</taxon>
    </lineage>
</organism>
<dbReference type="Proteomes" id="UP001304515">
    <property type="component" value="Chromosome"/>
</dbReference>